<organism evidence="5 6">
    <name type="scientific">Spirochaeta africana (strain ATCC 700263 / DSM 8902 / Z-7692)</name>
    <dbReference type="NCBI Taxonomy" id="889378"/>
    <lineage>
        <taxon>Bacteria</taxon>
        <taxon>Pseudomonadati</taxon>
        <taxon>Spirochaetota</taxon>
        <taxon>Spirochaetia</taxon>
        <taxon>Spirochaetales</taxon>
        <taxon>Spirochaetaceae</taxon>
        <taxon>Spirochaeta</taxon>
    </lineage>
</organism>
<dbReference type="CDD" id="cd03230">
    <property type="entry name" value="ABC_DR_subfamily_A"/>
    <property type="match status" value="1"/>
</dbReference>
<keyword evidence="2" id="KW-0547">Nucleotide-binding</keyword>
<dbReference type="HOGENOM" id="CLU_000604_1_2_12"/>
<dbReference type="Proteomes" id="UP000007383">
    <property type="component" value="Chromosome"/>
</dbReference>
<keyword evidence="1" id="KW-0813">Transport</keyword>
<dbReference type="InterPro" id="IPR050763">
    <property type="entry name" value="ABC_transporter_ATP-binding"/>
</dbReference>
<dbReference type="GO" id="GO:0005524">
    <property type="term" value="F:ATP binding"/>
    <property type="evidence" value="ECO:0007669"/>
    <property type="project" value="UniProtKB-KW"/>
</dbReference>
<dbReference type="PANTHER" id="PTHR42711">
    <property type="entry name" value="ABC TRANSPORTER ATP-BINDING PROTEIN"/>
    <property type="match status" value="1"/>
</dbReference>
<keyword evidence="3" id="KW-0067">ATP-binding</keyword>
<evidence type="ECO:0000313" key="5">
    <source>
        <dbReference type="EMBL" id="AFG37116.1"/>
    </source>
</evidence>
<dbReference type="KEGG" id="sfc:Spiaf_1029"/>
<dbReference type="SUPFAM" id="SSF52540">
    <property type="entry name" value="P-loop containing nucleoside triphosphate hydrolases"/>
    <property type="match status" value="1"/>
</dbReference>
<dbReference type="InterPro" id="IPR027417">
    <property type="entry name" value="P-loop_NTPase"/>
</dbReference>
<keyword evidence="6" id="KW-1185">Reference proteome</keyword>
<proteinExistence type="predicted"/>
<evidence type="ECO:0000259" key="4">
    <source>
        <dbReference type="PROSITE" id="PS50893"/>
    </source>
</evidence>
<dbReference type="PROSITE" id="PS00211">
    <property type="entry name" value="ABC_TRANSPORTER_1"/>
    <property type="match status" value="1"/>
</dbReference>
<dbReference type="SMART" id="SM00382">
    <property type="entry name" value="AAA"/>
    <property type="match status" value="1"/>
</dbReference>
<evidence type="ECO:0000256" key="3">
    <source>
        <dbReference type="ARBA" id="ARBA00022840"/>
    </source>
</evidence>
<evidence type="ECO:0000256" key="1">
    <source>
        <dbReference type="ARBA" id="ARBA00022448"/>
    </source>
</evidence>
<dbReference type="RefSeq" id="WP_014455108.1">
    <property type="nucleotide sequence ID" value="NC_017098.1"/>
</dbReference>
<dbReference type="eggNOG" id="COG1131">
    <property type="taxonomic scope" value="Bacteria"/>
</dbReference>
<dbReference type="InterPro" id="IPR003593">
    <property type="entry name" value="AAA+_ATPase"/>
</dbReference>
<gene>
    <name evidence="5" type="ordered locus">Spiaf_1029</name>
</gene>
<reference evidence="6" key="1">
    <citation type="journal article" date="2013" name="Stand. Genomic Sci.">
        <title>Complete genome sequence of the halophilic bacterium Spirochaeta africana type strain (Z-7692(T)) from the alkaline Lake Magadi in the East African Rift.</title>
        <authorList>
            <person name="Liolos K."/>
            <person name="Abt B."/>
            <person name="Scheuner C."/>
            <person name="Teshima H."/>
            <person name="Held B."/>
            <person name="Lapidus A."/>
            <person name="Nolan M."/>
            <person name="Lucas S."/>
            <person name="Deshpande S."/>
            <person name="Cheng J.F."/>
            <person name="Tapia R."/>
            <person name="Goodwin L.A."/>
            <person name="Pitluck S."/>
            <person name="Pagani I."/>
            <person name="Ivanova N."/>
            <person name="Mavromatis K."/>
            <person name="Mikhailova N."/>
            <person name="Huntemann M."/>
            <person name="Pati A."/>
            <person name="Chen A."/>
            <person name="Palaniappan K."/>
            <person name="Land M."/>
            <person name="Rohde M."/>
            <person name="Tindall B.J."/>
            <person name="Detter J.C."/>
            <person name="Goker M."/>
            <person name="Bristow J."/>
            <person name="Eisen J.A."/>
            <person name="Markowitz V."/>
            <person name="Hugenholtz P."/>
            <person name="Woyke T."/>
            <person name="Klenk H.P."/>
            <person name="Kyrpides N.C."/>
        </authorList>
    </citation>
    <scope>NUCLEOTIDE SEQUENCE</scope>
    <source>
        <strain evidence="6">ATCC 700263 / DSM 8902 / Z-7692</strain>
    </source>
</reference>
<evidence type="ECO:0000313" key="6">
    <source>
        <dbReference type="Proteomes" id="UP000007383"/>
    </source>
</evidence>
<dbReference type="PANTHER" id="PTHR42711:SF18">
    <property type="entry name" value="ABC TRANSPORTER, ATP-BINDING PROTEIN"/>
    <property type="match status" value="1"/>
</dbReference>
<dbReference type="EMBL" id="CP003282">
    <property type="protein sequence ID" value="AFG37116.1"/>
    <property type="molecule type" value="Genomic_DNA"/>
</dbReference>
<dbReference type="Pfam" id="PF00005">
    <property type="entry name" value="ABC_tran"/>
    <property type="match status" value="1"/>
</dbReference>
<name>H9UHX3_SPIAZ</name>
<evidence type="ECO:0000256" key="2">
    <source>
        <dbReference type="ARBA" id="ARBA00022741"/>
    </source>
</evidence>
<accession>H9UHX3</accession>
<dbReference type="PATRIC" id="fig|889378.3.peg.1030"/>
<protein>
    <submittedName>
        <fullName evidence="5">ABC-type multidrug transport system, ATPase component</fullName>
    </submittedName>
</protein>
<feature type="domain" description="ABC transporter" evidence="4">
    <location>
        <begin position="6"/>
        <end position="237"/>
    </location>
</feature>
<dbReference type="InterPro" id="IPR017871">
    <property type="entry name" value="ABC_transporter-like_CS"/>
</dbReference>
<dbReference type="InterPro" id="IPR003439">
    <property type="entry name" value="ABC_transporter-like_ATP-bd"/>
</dbReference>
<dbReference type="Gene3D" id="3.40.50.300">
    <property type="entry name" value="P-loop containing nucleotide triphosphate hydrolases"/>
    <property type="match status" value="1"/>
</dbReference>
<dbReference type="PROSITE" id="PS50893">
    <property type="entry name" value="ABC_TRANSPORTER_2"/>
    <property type="match status" value="1"/>
</dbReference>
<dbReference type="GO" id="GO:0016887">
    <property type="term" value="F:ATP hydrolysis activity"/>
    <property type="evidence" value="ECO:0007669"/>
    <property type="project" value="InterPro"/>
</dbReference>
<dbReference type="STRING" id="889378.Spiaf_1029"/>
<dbReference type="AlphaFoldDB" id="H9UHX3"/>
<sequence>MSEYLIEVQGLGYRYSGASRDAVTGLGFAVLPGQIYGFLGPSGAGKSTTQKILYRLLPDYEGSVRLFGREVRDWDGALYDRLGIGFETPNLYAKLTGRENLQFALSMRREAGGAAADIGSAAERLGLGAALDSLTDTYSKGMRMRLAFLRAVLHRPPLLFLDEPTSGLDPLWAREVKDWILELRAAGTAIFLTTHSMELADELCDTVGFLADGQLVLQEPPDELKRRFGKPGVIVSGRDAAGAGLDIEVGYDDLLQQDLRARYGLQEISRVCNREVSLEEVFLQVTGQRLIPAGEGGS</sequence>